<keyword evidence="2" id="KW-0732">Signal</keyword>
<feature type="chain" id="PRO_5046188915" evidence="2">
    <location>
        <begin position="23"/>
        <end position="388"/>
    </location>
</feature>
<dbReference type="SUPFAM" id="SSF50952">
    <property type="entry name" value="Soluble quinoprotein glucose dehydrogenase"/>
    <property type="match status" value="1"/>
</dbReference>
<proteinExistence type="predicted"/>
<dbReference type="InterPro" id="IPR011042">
    <property type="entry name" value="6-blade_b-propeller_TolB-like"/>
</dbReference>
<evidence type="ECO:0000313" key="5">
    <source>
        <dbReference type="Proteomes" id="UP001519271"/>
    </source>
</evidence>
<evidence type="ECO:0000259" key="3">
    <source>
        <dbReference type="Pfam" id="PF07995"/>
    </source>
</evidence>
<evidence type="ECO:0000256" key="1">
    <source>
        <dbReference type="SAM" id="MobiDB-lite"/>
    </source>
</evidence>
<dbReference type="PROSITE" id="PS51257">
    <property type="entry name" value="PROKAR_LIPOPROTEIN"/>
    <property type="match status" value="1"/>
</dbReference>
<protein>
    <submittedName>
        <fullName evidence="4">Glucose/arabinose dehydrogenase</fullName>
    </submittedName>
</protein>
<feature type="signal peptide" evidence="2">
    <location>
        <begin position="1"/>
        <end position="22"/>
    </location>
</feature>
<evidence type="ECO:0000256" key="2">
    <source>
        <dbReference type="SAM" id="SignalP"/>
    </source>
</evidence>
<gene>
    <name evidence="4" type="ORF">J2Z34_002467</name>
</gene>
<dbReference type="InterPro" id="IPR011041">
    <property type="entry name" value="Quinoprot_gluc/sorb_DH_b-prop"/>
</dbReference>
<dbReference type="Pfam" id="PF07995">
    <property type="entry name" value="GSDH"/>
    <property type="match status" value="1"/>
</dbReference>
<dbReference type="PANTHER" id="PTHR19328:SF75">
    <property type="entry name" value="ALDOSE SUGAR DEHYDROGENASE YLII"/>
    <property type="match status" value="1"/>
</dbReference>
<reference evidence="4 5" key="1">
    <citation type="submission" date="2021-03" db="EMBL/GenBank/DDBJ databases">
        <title>Genomic Encyclopedia of Type Strains, Phase IV (KMG-IV): sequencing the most valuable type-strain genomes for metagenomic binning, comparative biology and taxonomic classification.</title>
        <authorList>
            <person name="Goeker M."/>
        </authorList>
    </citation>
    <scope>NUCLEOTIDE SEQUENCE [LARGE SCALE GENOMIC DNA]</scope>
    <source>
        <strain evidence="4 5">DSM 6139</strain>
    </source>
</reference>
<sequence>MKTRILGALLALPIILSACTNASPKPSSTEASLPTQGSASPTLQPAPESYQIVEAYPALTFNQPLEYVWSEANDKAYVVERGGLILEFEENEDVKDFSIFADLTSRVSVSATERGLLGFTFHPDYEDNGIYYVNYTTENDTVIESSKGEVIMSFPQPYSNHNGGHIAFGNDGYLYIAVGDGGGAGDPQGNSQNLSRIYGKLLRIDIDKKFGTKNYSIPSDNPFADGKGGALPEIFAYGLRNPWKFSIDEVTGKIMAGDVGQNRIEEIDEIFSGGNYGWNIMEGTSVYKDDKVTDKGSLIPPVTEYQHPEGKSVTGGYIYRGELLRELHGDYVYGDFVTGRVWAYDFELKQSRKILDTGFNVSSFGLDKNGETIIVDYSGKLFRITAGN</sequence>
<feature type="domain" description="Glucose/Sorbosone dehydrogenase" evidence="3">
    <location>
        <begin position="73"/>
        <end position="347"/>
    </location>
</feature>
<comment type="caution">
    <text evidence="4">The sequence shown here is derived from an EMBL/GenBank/DDBJ whole genome shotgun (WGS) entry which is preliminary data.</text>
</comment>
<organism evidence="4 5">
    <name type="scientific">Youngiibacter multivorans</name>
    <dbReference type="NCBI Taxonomy" id="937251"/>
    <lineage>
        <taxon>Bacteria</taxon>
        <taxon>Bacillati</taxon>
        <taxon>Bacillota</taxon>
        <taxon>Clostridia</taxon>
        <taxon>Eubacteriales</taxon>
        <taxon>Clostridiaceae</taxon>
        <taxon>Youngiibacter</taxon>
    </lineage>
</organism>
<dbReference type="PANTHER" id="PTHR19328">
    <property type="entry name" value="HEDGEHOG-INTERACTING PROTEIN"/>
    <property type="match status" value="1"/>
</dbReference>
<feature type="region of interest" description="Disordered" evidence="1">
    <location>
        <begin position="25"/>
        <end position="44"/>
    </location>
</feature>
<name>A0ABS4G604_9CLOT</name>
<keyword evidence="5" id="KW-1185">Reference proteome</keyword>
<dbReference type="Proteomes" id="UP001519271">
    <property type="component" value="Unassembled WGS sequence"/>
</dbReference>
<dbReference type="InterPro" id="IPR012938">
    <property type="entry name" value="Glc/Sorbosone_DH"/>
</dbReference>
<dbReference type="RefSeq" id="WP_209460154.1">
    <property type="nucleotide sequence ID" value="NZ_JAGGKC010000022.1"/>
</dbReference>
<accession>A0ABS4G604</accession>
<dbReference type="Gene3D" id="2.120.10.30">
    <property type="entry name" value="TolB, C-terminal domain"/>
    <property type="match status" value="1"/>
</dbReference>
<evidence type="ECO:0000313" key="4">
    <source>
        <dbReference type="EMBL" id="MBP1919969.1"/>
    </source>
</evidence>
<feature type="compositionally biased region" description="Polar residues" evidence="1">
    <location>
        <begin position="25"/>
        <end position="43"/>
    </location>
</feature>
<dbReference type="EMBL" id="JAGGKC010000022">
    <property type="protein sequence ID" value="MBP1919969.1"/>
    <property type="molecule type" value="Genomic_DNA"/>
</dbReference>